<dbReference type="EMBL" id="AVPL01000014">
    <property type="protein sequence ID" value="KGN41684.1"/>
    <property type="molecule type" value="Genomic_DNA"/>
</dbReference>
<dbReference type="RefSeq" id="WP_035935700.1">
    <property type="nucleotide sequence ID" value="NZ_AVPL01000014.1"/>
</dbReference>
<feature type="region of interest" description="Disordered" evidence="1">
    <location>
        <begin position="205"/>
        <end position="310"/>
    </location>
</feature>
<name>A0A0A0JY71_9MICO</name>
<feature type="compositionally biased region" description="Basic and acidic residues" evidence="1">
    <location>
        <begin position="1"/>
        <end position="12"/>
    </location>
</feature>
<feature type="region of interest" description="Disordered" evidence="1">
    <location>
        <begin position="158"/>
        <end position="188"/>
    </location>
</feature>
<accession>A0A0A0JY71</accession>
<organism evidence="2 3">
    <name type="scientific">Knoellia aerolata DSM 18566</name>
    <dbReference type="NCBI Taxonomy" id="1385519"/>
    <lineage>
        <taxon>Bacteria</taxon>
        <taxon>Bacillati</taxon>
        <taxon>Actinomycetota</taxon>
        <taxon>Actinomycetes</taxon>
        <taxon>Micrococcales</taxon>
        <taxon>Intrasporangiaceae</taxon>
        <taxon>Knoellia</taxon>
    </lineage>
</organism>
<evidence type="ECO:0000313" key="2">
    <source>
        <dbReference type="EMBL" id="KGN41684.1"/>
    </source>
</evidence>
<dbReference type="OrthoDB" id="5186550at2"/>
<sequence length="310" mass="31232">MFRTKSKTEQAREAVAARVETAASTASDASSSAHSTAADLRARAAELKDKAAPKVESARETARDYAAEAGPKVHDAKDTFVEEVVPKLATALATVLAGAAATKAAAAEAAERAPDAYHVLKGDAVVKQKKGGKGLLLLGLLAAGAAALAWKKSTEKKDPWATAGAYTAPGSGRDSSVGGAHSGTNGATVGEKVTDLATAAKEKAAAAGSAVKDKATEVKDKATDKASEAKDAAADKAADVKDKAGDKTDEFTADDAAEYSGEPTTETVTEGDAWTDAGEWADGSAPSTSGTSEGSDLSTPHLDEGRGNNS</sequence>
<feature type="compositionally biased region" description="Basic and acidic residues" evidence="1">
    <location>
        <begin position="40"/>
        <end position="70"/>
    </location>
</feature>
<feature type="compositionally biased region" description="Low complexity" evidence="1">
    <location>
        <begin position="13"/>
        <end position="39"/>
    </location>
</feature>
<feature type="region of interest" description="Disordered" evidence="1">
    <location>
        <begin position="1"/>
        <end position="70"/>
    </location>
</feature>
<dbReference type="AlphaFoldDB" id="A0A0A0JY71"/>
<protein>
    <recommendedName>
        <fullName evidence="4">Mucin</fullName>
    </recommendedName>
</protein>
<feature type="compositionally biased region" description="Polar residues" evidence="1">
    <location>
        <begin position="285"/>
        <end position="298"/>
    </location>
</feature>
<dbReference type="STRING" id="1385519.N801_06565"/>
<evidence type="ECO:0000256" key="1">
    <source>
        <dbReference type="SAM" id="MobiDB-lite"/>
    </source>
</evidence>
<keyword evidence="3" id="KW-1185">Reference proteome</keyword>
<comment type="caution">
    <text evidence="2">The sequence shown here is derived from an EMBL/GenBank/DDBJ whole genome shotgun (WGS) entry which is preliminary data.</text>
</comment>
<proteinExistence type="predicted"/>
<dbReference type="Gene3D" id="1.20.120.20">
    <property type="entry name" value="Apolipoprotein"/>
    <property type="match status" value="1"/>
</dbReference>
<feature type="compositionally biased region" description="Basic and acidic residues" evidence="1">
    <location>
        <begin position="301"/>
        <end position="310"/>
    </location>
</feature>
<reference evidence="2 3" key="1">
    <citation type="submission" date="2013-08" db="EMBL/GenBank/DDBJ databases">
        <title>The genome sequence of Knoellia aerolata.</title>
        <authorList>
            <person name="Zhu W."/>
            <person name="Wang G."/>
        </authorList>
    </citation>
    <scope>NUCLEOTIDE SEQUENCE [LARGE SCALE GENOMIC DNA]</scope>
    <source>
        <strain evidence="2 3">DSM 18566</strain>
    </source>
</reference>
<gene>
    <name evidence="2" type="ORF">N801_06565</name>
</gene>
<evidence type="ECO:0008006" key="4">
    <source>
        <dbReference type="Google" id="ProtNLM"/>
    </source>
</evidence>
<dbReference type="eggNOG" id="ENOG5033CD0">
    <property type="taxonomic scope" value="Bacteria"/>
</dbReference>
<evidence type="ECO:0000313" key="3">
    <source>
        <dbReference type="Proteomes" id="UP000030013"/>
    </source>
</evidence>
<dbReference type="Proteomes" id="UP000030013">
    <property type="component" value="Unassembled WGS sequence"/>
</dbReference>
<feature type="compositionally biased region" description="Basic and acidic residues" evidence="1">
    <location>
        <begin position="211"/>
        <end position="250"/>
    </location>
</feature>